<dbReference type="EMBL" id="JAGPXC010000002">
    <property type="protein sequence ID" value="KAH6656403.1"/>
    <property type="molecule type" value="Genomic_DNA"/>
</dbReference>
<protein>
    <recommendedName>
        <fullName evidence="2">G domain-containing protein</fullName>
    </recommendedName>
</protein>
<reference evidence="3" key="1">
    <citation type="journal article" date="2021" name="Nat. Commun.">
        <title>Genetic determinants of endophytism in the Arabidopsis root mycobiome.</title>
        <authorList>
            <person name="Mesny F."/>
            <person name="Miyauchi S."/>
            <person name="Thiergart T."/>
            <person name="Pickel B."/>
            <person name="Atanasova L."/>
            <person name="Karlsson M."/>
            <person name="Huettel B."/>
            <person name="Barry K.W."/>
            <person name="Haridas S."/>
            <person name="Chen C."/>
            <person name="Bauer D."/>
            <person name="Andreopoulos W."/>
            <person name="Pangilinan J."/>
            <person name="LaButti K."/>
            <person name="Riley R."/>
            <person name="Lipzen A."/>
            <person name="Clum A."/>
            <person name="Drula E."/>
            <person name="Henrissat B."/>
            <person name="Kohler A."/>
            <person name="Grigoriev I.V."/>
            <person name="Martin F.M."/>
            <person name="Hacquard S."/>
        </authorList>
    </citation>
    <scope>NUCLEOTIDE SEQUENCE</scope>
    <source>
        <strain evidence="3">MPI-SDFR-AT-0073</strain>
    </source>
</reference>
<gene>
    <name evidence="3" type="ORF">BKA67DRAFT_654742</name>
</gene>
<evidence type="ECO:0000313" key="4">
    <source>
        <dbReference type="Proteomes" id="UP000758603"/>
    </source>
</evidence>
<dbReference type="CDD" id="cd00882">
    <property type="entry name" value="Ras_like_GTPase"/>
    <property type="match status" value="1"/>
</dbReference>
<feature type="region of interest" description="Disordered" evidence="1">
    <location>
        <begin position="269"/>
        <end position="291"/>
    </location>
</feature>
<dbReference type="InterPro" id="IPR027417">
    <property type="entry name" value="P-loop_NTPase"/>
</dbReference>
<sequence>MGVTGSGKSTFISYFCQTAKIGNTLQSETSQVERHEANIDGQRVYLIDTPGFDDTNLNGGRSDSDVLSELADWLNRSYQTGVKLAGIIYLHRITDARMQGTALKNLQMFKRLCGDKGLPGVVLATTMWDVEEVNRRSNYEAREQELKAEEAFWGIMLRKGSKVLRQDKGETSALRILRHILYAHSQRPTAINLQIQEEMAAGKSLSQTSAGQELLGQIAVLQANYEREMAQLRHELKMIGSKDRASRQELQQLKANLELQGREINQQRKEAERMNVNNEQLRRQRDEQMRQRQEDLQRMLRQQVASQQQAVQNMLTRERLERQLQTSKKKNEAQARKILRAKEAMTCFPM</sequence>
<dbReference type="AlphaFoldDB" id="A0A9P8ZZP2"/>
<keyword evidence="4" id="KW-1185">Reference proteome</keyword>
<dbReference type="Proteomes" id="UP000758603">
    <property type="component" value="Unassembled WGS sequence"/>
</dbReference>
<evidence type="ECO:0000259" key="2">
    <source>
        <dbReference type="Pfam" id="PF01926"/>
    </source>
</evidence>
<dbReference type="RefSeq" id="XP_045960637.1">
    <property type="nucleotide sequence ID" value="XM_046106608.1"/>
</dbReference>
<dbReference type="Pfam" id="PF01926">
    <property type="entry name" value="MMR_HSR1"/>
    <property type="match status" value="1"/>
</dbReference>
<feature type="domain" description="G" evidence="2">
    <location>
        <begin position="1"/>
        <end position="57"/>
    </location>
</feature>
<evidence type="ECO:0000313" key="3">
    <source>
        <dbReference type="EMBL" id="KAH6656403.1"/>
    </source>
</evidence>
<dbReference type="Gene3D" id="3.40.50.300">
    <property type="entry name" value="P-loop containing nucleotide triphosphate hydrolases"/>
    <property type="match status" value="1"/>
</dbReference>
<comment type="caution">
    <text evidence="3">The sequence shown here is derived from an EMBL/GenBank/DDBJ whole genome shotgun (WGS) entry which is preliminary data.</text>
</comment>
<organism evidence="3 4">
    <name type="scientific">Truncatella angustata</name>
    <dbReference type="NCBI Taxonomy" id="152316"/>
    <lineage>
        <taxon>Eukaryota</taxon>
        <taxon>Fungi</taxon>
        <taxon>Dikarya</taxon>
        <taxon>Ascomycota</taxon>
        <taxon>Pezizomycotina</taxon>
        <taxon>Sordariomycetes</taxon>
        <taxon>Xylariomycetidae</taxon>
        <taxon>Amphisphaeriales</taxon>
        <taxon>Sporocadaceae</taxon>
        <taxon>Truncatella</taxon>
    </lineage>
</organism>
<feature type="compositionally biased region" description="Basic and acidic residues" evidence="1">
    <location>
        <begin position="280"/>
        <end position="291"/>
    </location>
</feature>
<dbReference type="InterPro" id="IPR006073">
    <property type="entry name" value="GTP-bd"/>
</dbReference>
<dbReference type="OrthoDB" id="8954335at2759"/>
<dbReference type="SUPFAM" id="SSF52540">
    <property type="entry name" value="P-loop containing nucleoside triphosphate hydrolases"/>
    <property type="match status" value="1"/>
</dbReference>
<name>A0A9P8ZZP2_9PEZI</name>
<evidence type="ECO:0000256" key="1">
    <source>
        <dbReference type="SAM" id="MobiDB-lite"/>
    </source>
</evidence>
<accession>A0A9P8ZZP2</accession>
<dbReference type="GO" id="GO:0005525">
    <property type="term" value="F:GTP binding"/>
    <property type="evidence" value="ECO:0007669"/>
    <property type="project" value="InterPro"/>
</dbReference>
<dbReference type="GeneID" id="70135499"/>
<proteinExistence type="predicted"/>